<organism evidence="2 3">
    <name type="scientific">Clostridium intestinale</name>
    <dbReference type="NCBI Taxonomy" id="36845"/>
    <lineage>
        <taxon>Bacteria</taxon>
        <taxon>Bacillati</taxon>
        <taxon>Bacillota</taxon>
        <taxon>Clostridia</taxon>
        <taxon>Eubacteriales</taxon>
        <taxon>Clostridiaceae</taxon>
        <taxon>Clostridium</taxon>
    </lineage>
</organism>
<dbReference type="PANTHER" id="PTHR30404">
    <property type="entry name" value="N-ACETYLMURAMOYL-L-ALANINE AMIDASE"/>
    <property type="match status" value="1"/>
</dbReference>
<dbReference type="CDD" id="cd02696">
    <property type="entry name" value="MurNAc-LAA"/>
    <property type="match status" value="1"/>
</dbReference>
<dbReference type="GO" id="GO:0008745">
    <property type="term" value="F:N-acetylmuramoyl-L-alanine amidase activity"/>
    <property type="evidence" value="ECO:0007669"/>
    <property type="project" value="InterPro"/>
</dbReference>
<dbReference type="InterPro" id="IPR002508">
    <property type="entry name" value="MurNAc-LAA_cat"/>
</dbReference>
<dbReference type="GO" id="GO:0009253">
    <property type="term" value="P:peptidoglycan catabolic process"/>
    <property type="evidence" value="ECO:0007669"/>
    <property type="project" value="InterPro"/>
</dbReference>
<accession>A0A7D7A245</accession>
<dbReference type="EMBL" id="CP059378">
    <property type="protein sequence ID" value="QLY81315.1"/>
    <property type="molecule type" value="Genomic_DNA"/>
</dbReference>
<dbReference type="Proteomes" id="UP000512286">
    <property type="component" value="Chromosome"/>
</dbReference>
<sequence length="178" mass="19923">MRIAVRRGYQRTGEDLGAIGLLREVDIAEDYHIELMKQLRDLGHEVLDVTPPEAHRSLTDSIDYGVDKANAWGADLYISCQTNNFYNRFNGALGSEVLYYKWSNKGKIYAENVEKHLVKIGFRSRGAKGDAKYLIELAKTEMPAIIIKAFFVEASEDVALWRSVGAKGVAEAIARGLK</sequence>
<gene>
    <name evidence="2" type="ORF">HZF06_06965</name>
</gene>
<dbReference type="SUPFAM" id="SSF53187">
    <property type="entry name" value="Zn-dependent exopeptidases"/>
    <property type="match status" value="1"/>
</dbReference>
<dbReference type="InterPro" id="IPR050695">
    <property type="entry name" value="N-acetylmuramoyl_amidase_3"/>
</dbReference>
<evidence type="ECO:0000313" key="3">
    <source>
        <dbReference type="Proteomes" id="UP000512286"/>
    </source>
</evidence>
<dbReference type="Gene3D" id="3.40.630.40">
    <property type="entry name" value="Zn-dependent exopeptidases"/>
    <property type="match status" value="1"/>
</dbReference>
<feature type="domain" description="MurNAc-LAA" evidence="1">
    <location>
        <begin position="66"/>
        <end position="178"/>
    </location>
</feature>
<dbReference type="PANTHER" id="PTHR30404:SF8">
    <property type="entry name" value="AUTOLYSIN PH-RELATED"/>
    <property type="match status" value="1"/>
</dbReference>
<dbReference type="SMART" id="SM00646">
    <property type="entry name" value="Ami_3"/>
    <property type="match status" value="1"/>
</dbReference>
<reference evidence="2 3" key="1">
    <citation type="submission" date="2020-07" db="EMBL/GenBank/DDBJ databases">
        <title>Electron transfer.</title>
        <authorList>
            <person name="Huang L."/>
            <person name="Liu X."/>
            <person name="Zhou S."/>
        </authorList>
    </citation>
    <scope>NUCLEOTIDE SEQUENCE [LARGE SCALE GENOMIC DNA]</scope>
    <source>
        <strain evidence="2 3">Lx1</strain>
    </source>
</reference>
<dbReference type="Pfam" id="PF01520">
    <property type="entry name" value="Amidase_3"/>
    <property type="match status" value="1"/>
</dbReference>
<dbReference type="RefSeq" id="WP_181602953.1">
    <property type="nucleotide sequence ID" value="NZ_CP059378.1"/>
</dbReference>
<protein>
    <submittedName>
        <fullName evidence="2">N-acetylmuramoyl-L-alanine amidase</fullName>
    </submittedName>
</protein>
<evidence type="ECO:0000313" key="2">
    <source>
        <dbReference type="EMBL" id="QLY81315.1"/>
    </source>
</evidence>
<dbReference type="KEGG" id="cint:HZF06_06965"/>
<evidence type="ECO:0000259" key="1">
    <source>
        <dbReference type="SMART" id="SM00646"/>
    </source>
</evidence>
<dbReference type="GO" id="GO:0030288">
    <property type="term" value="C:outer membrane-bounded periplasmic space"/>
    <property type="evidence" value="ECO:0007669"/>
    <property type="project" value="TreeGrafter"/>
</dbReference>
<proteinExistence type="predicted"/>
<name>A0A7D7A245_9CLOT</name>
<dbReference type="AlphaFoldDB" id="A0A7D7A245"/>